<feature type="region of interest" description="Disordered" evidence="1">
    <location>
        <begin position="142"/>
        <end position="166"/>
    </location>
</feature>
<dbReference type="InParanoid" id="A0A1E7F2W5"/>
<dbReference type="AlphaFoldDB" id="A0A1E7F2W5"/>
<gene>
    <name evidence="2" type="ORF">FRACYDRAFT_244607</name>
</gene>
<protein>
    <submittedName>
        <fullName evidence="2">Uncharacterized protein</fullName>
    </submittedName>
</protein>
<evidence type="ECO:0000256" key="1">
    <source>
        <dbReference type="SAM" id="MobiDB-lite"/>
    </source>
</evidence>
<keyword evidence="3" id="KW-1185">Reference proteome</keyword>
<proteinExistence type="predicted"/>
<dbReference type="KEGG" id="fcy:FRACYDRAFT_244607"/>
<evidence type="ECO:0000313" key="2">
    <source>
        <dbReference type="EMBL" id="OEU12345.1"/>
    </source>
</evidence>
<accession>A0A1E7F2W5</accession>
<sequence length="166" mass="19270">MEPPTITQTQEQEVSAQIKGMTLAASDTVRVQSYIRRVPKSIKVGSWKKQKHVKRIKSGSLMDPGTFKLIIDHQKEVIAEAKEHQNHDMATIERKNTWSTFWNQATKKAKRRKRKKTKYVWEKKREAALHDRMDFLNRIHDLNTPMMSDGDGDAESDSDSEDAEFE</sequence>
<feature type="compositionally biased region" description="Acidic residues" evidence="1">
    <location>
        <begin position="150"/>
        <end position="166"/>
    </location>
</feature>
<organism evidence="2 3">
    <name type="scientific">Fragilariopsis cylindrus CCMP1102</name>
    <dbReference type="NCBI Taxonomy" id="635003"/>
    <lineage>
        <taxon>Eukaryota</taxon>
        <taxon>Sar</taxon>
        <taxon>Stramenopiles</taxon>
        <taxon>Ochrophyta</taxon>
        <taxon>Bacillariophyta</taxon>
        <taxon>Bacillariophyceae</taxon>
        <taxon>Bacillariophycidae</taxon>
        <taxon>Bacillariales</taxon>
        <taxon>Bacillariaceae</taxon>
        <taxon>Fragilariopsis</taxon>
    </lineage>
</organism>
<evidence type="ECO:0000313" key="3">
    <source>
        <dbReference type="Proteomes" id="UP000095751"/>
    </source>
</evidence>
<dbReference type="EMBL" id="KV784365">
    <property type="protein sequence ID" value="OEU12345.1"/>
    <property type="molecule type" value="Genomic_DNA"/>
</dbReference>
<dbReference type="Proteomes" id="UP000095751">
    <property type="component" value="Unassembled WGS sequence"/>
</dbReference>
<reference evidence="2 3" key="1">
    <citation type="submission" date="2016-09" db="EMBL/GenBank/DDBJ databases">
        <title>Extensive genetic diversity and differential bi-allelic expression allows diatom success in the polar Southern Ocean.</title>
        <authorList>
            <consortium name="DOE Joint Genome Institute"/>
            <person name="Mock T."/>
            <person name="Otillar R.P."/>
            <person name="Strauss J."/>
            <person name="Dupont C."/>
            <person name="Frickenhaus S."/>
            <person name="Maumus F."/>
            <person name="Mcmullan M."/>
            <person name="Sanges R."/>
            <person name="Schmutz J."/>
            <person name="Toseland A."/>
            <person name="Valas R."/>
            <person name="Veluchamy A."/>
            <person name="Ward B.J."/>
            <person name="Allen A."/>
            <person name="Barry K."/>
            <person name="Falciatore A."/>
            <person name="Ferrante M."/>
            <person name="Fortunato A.E."/>
            <person name="Gloeckner G."/>
            <person name="Gruber A."/>
            <person name="Hipkin R."/>
            <person name="Janech M."/>
            <person name="Kroth P."/>
            <person name="Leese F."/>
            <person name="Lindquist E."/>
            <person name="Lyon B.R."/>
            <person name="Martin J."/>
            <person name="Mayer C."/>
            <person name="Parker M."/>
            <person name="Quesneville H."/>
            <person name="Raymond J."/>
            <person name="Uhlig C."/>
            <person name="Valentin K.U."/>
            <person name="Worden A.Z."/>
            <person name="Armbrust E.V."/>
            <person name="Bowler C."/>
            <person name="Green B."/>
            <person name="Moulton V."/>
            <person name="Van Oosterhout C."/>
            <person name="Grigoriev I."/>
        </authorList>
    </citation>
    <scope>NUCLEOTIDE SEQUENCE [LARGE SCALE GENOMIC DNA]</scope>
    <source>
        <strain evidence="2 3">CCMP1102</strain>
    </source>
</reference>
<name>A0A1E7F2W5_9STRA</name>